<comment type="caution">
    <text evidence="1">The sequence shown here is derived from an EMBL/GenBank/DDBJ whole genome shotgun (WGS) entry which is preliminary data.</text>
</comment>
<evidence type="ECO:0000313" key="1">
    <source>
        <dbReference type="EMBL" id="TRW46414.1"/>
    </source>
</evidence>
<gene>
    <name evidence="1" type="ORF">FJ693_05665</name>
</gene>
<dbReference type="Proteomes" id="UP000318693">
    <property type="component" value="Unassembled WGS sequence"/>
</dbReference>
<name>A0A552WUG3_9MICO</name>
<dbReference type="GO" id="GO:0005524">
    <property type="term" value="F:ATP binding"/>
    <property type="evidence" value="ECO:0007669"/>
    <property type="project" value="InterPro"/>
</dbReference>
<evidence type="ECO:0008006" key="3">
    <source>
        <dbReference type="Google" id="ProtNLM"/>
    </source>
</evidence>
<organism evidence="1 2">
    <name type="scientific">Georgenia yuyongxinii</name>
    <dbReference type="NCBI Taxonomy" id="2589797"/>
    <lineage>
        <taxon>Bacteria</taxon>
        <taxon>Bacillati</taxon>
        <taxon>Actinomycetota</taxon>
        <taxon>Actinomycetes</taxon>
        <taxon>Micrococcales</taxon>
        <taxon>Bogoriellaceae</taxon>
        <taxon>Georgenia</taxon>
    </lineage>
</organism>
<dbReference type="GO" id="GO:0004176">
    <property type="term" value="F:ATP-dependent peptidase activity"/>
    <property type="evidence" value="ECO:0007669"/>
    <property type="project" value="InterPro"/>
</dbReference>
<dbReference type="InterPro" id="IPR037219">
    <property type="entry name" value="Peptidase_M41-like"/>
</dbReference>
<dbReference type="AlphaFoldDB" id="A0A552WUG3"/>
<proteinExistence type="predicted"/>
<sequence length="183" mass="19613">MTPITQLTVTARHEAGHAVAAVARSCGRVGIIHAITVGEGRGAVHHRRVPGEDWAIALAGPWAEARFLWEHWSPGDDWDDESDMSGVLFEVFSQQPSDYEAYTGDLHRWTDKLTGDGMDASAATAAVQEMDLDWTDALEALWPAIQHIAALLIKGVTVTEGVVRAAVGQAYSSSDPQPVTAAA</sequence>
<dbReference type="GO" id="GO:0004222">
    <property type="term" value="F:metalloendopeptidase activity"/>
    <property type="evidence" value="ECO:0007669"/>
    <property type="project" value="InterPro"/>
</dbReference>
<dbReference type="SUPFAM" id="SSF140990">
    <property type="entry name" value="FtsH protease domain-like"/>
    <property type="match status" value="1"/>
</dbReference>
<dbReference type="EMBL" id="VJXR01000010">
    <property type="protein sequence ID" value="TRW46414.1"/>
    <property type="molecule type" value="Genomic_DNA"/>
</dbReference>
<accession>A0A552WUG3</accession>
<dbReference type="RefSeq" id="WP_143417558.1">
    <property type="nucleotide sequence ID" value="NZ_VJXR01000010.1"/>
</dbReference>
<evidence type="ECO:0000313" key="2">
    <source>
        <dbReference type="Proteomes" id="UP000318693"/>
    </source>
</evidence>
<dbReference type="GO" id="GO:0006508">
    <property type="term" value="P:proteolysis"/>
    <property type="evidence" value="ECO:0007669"/>
    <property type="project" value="InterPro"/>
</dbReference>
<protein>
    <recommendedName>
        <fullName evidence="3">Peptidase M41 domain-containing protein</fullName>
    </recommendedName>
</protein>
<keyword evidence="2" id="KW-1185">Reference proteome</keyword>
<reference evidence="1 2" key="1">
    <citation type="submission" date="2019-07" db="EMBL/GenBank/DDBJ databases">
        <title>Georgenia wutianyii sp. nov. and Georgenia *** sp. nov. isolated from plateau pika (Ochotona curzoniae) in the Qinghai-Tibet plateau of China.</title>
        <authorList>
            <person name="Tian Z."/>
        </authorList>
    </citation>
    <scope>NUCLEOTIDE SEQUENCE [LARGE SCALE GENOMIC DNA]</scope>
    <source>
        <strain evidence="1 2">Z446</strain>
    </source>
</reference>